<sequence length="83" mass="9849">MPIFYVFSRKMSCFRKVKQDTLQKDEKNETSCGYMPSYVREPEFNKTGNDTNAFGRPDQNENLEERFPLITALTSIFMHHVHR</sequence>
<proteinExistence type="predicted"/>
<gene>
    <name evidence="2" type="ORF">B4121_3352</name>
</gene>
<dbReference type="EMBL" id="LKPO01000021">
    <property type="protein sequence ID" value="OLF90077.1"/>
    <property type="molecule type" value="Genomic_DNA"/>
</dbReference>
<accession>A0A7Z0WVU1</accession>
<dbReference type="Proteomes" id="UP000185604">
    <property type="component" value="Unassembled WGS sequence"/>
</dbReference>
<evidence type="ECO:0000313" key="2">
    <source>
        <dbReference type="EMBL" id="OLF90077.1"/>
    </source>
</evidence>
<name>A0A7Z0WVU1_9BACI</name>
<protein>
    <submittedName>
        <fullName evidence="2">Uncharacterized protein</fullName>
    </submittedName>
</protein>
<comment type="caution">
    <text evidence="2">The sequence shown here is derived from an EMBL/GenBank/DDBJ whole genome shotgun (WGS) entry which is preliminary data.</text>
</comment>
<dbReference type="AlphaFoldDB" id="A0A7Z0WVU1"/>
<organism evidence="2 3">
    <name type="scientific">Bacillus paralicheniformis</name>
    <dbReference type="NCBI Taxonomy" id="1648923"/>
    <lineage>
        <taxon>Bacteria</taxon>
        <taxon>Bacillati</taxon>
        <taxon>Bacillota</taxon>
        <taxon>Bacilli</taxon>
        <taxon>Bacillales</taxon>
        <taxon>Bacillaceae</taxon>
        <taxon>Bacillus</taxon>
    </lineage>
</organism>
<reference evidence="2 3" key="1">
    <citation type="journal article" date="2016" name="Front. Microbiol.">
        <title>High-Level Heat Resistance of Spores of Bacillus amyloliquefaciens and Bacillus licheniformis Results from the Presence of a spoVA Operon in a Tn1546 Transposon.</title>
        <authorList>
            <person name="Berendsen E.M."/>
            <person name="Koning R.A."/>
            <person name="Boekhorst J."/>
            <person name="de Jong A."/>
            <person name="Kuipers O.P."/>
            <person name="Wells-Bennik M.H."/>
        </authorList>
    </citation>
    <scope>NUCLEOTIDE SEQUENCE [LARGE SCALE GENOMIC DNA]</scope>
    <source>
        <strain evidence="2 3">B4121</strain>
    </source>
</reference>
<evidence type="ECO:0000313" key="3">
    <source>
        <dbReference type="Proteomes" id="UP000185604"/>
    </source>
</evidence>
<evidence type="ECO:0000256" key="1">
    <source>
        <dbReference type="SAM" id="MobiDB-lite"/>
    </source>
</evidence>
<feature type="region of interest" description="Disordered" evidence="1">
    <location>
        <begin position="35"/>
        <end position="60"/>
    </location>
</feature>